<evidence type="ECO:0000313" key="1">
    <source>
        <dbReference type="EMBL" id="MEJ8661962.1"/>
    </source>
</evidence>
<accession>A0ACC6QTZ6</accession>
<sequence length="122" mass="12550">MSIGPASRRHATANGVQMGGVLPLASGDVSFAVDLDRGADWAGKPLDIQVLHPGTDAPEVVDVIGTTSGATATFTVPLDVEDGAWVVLRVSDPSQPNGQPGPEGHPCNDLGVACTSPWWLEP</sequence>
<protein>
    <submittedName>
        <fullName evidence="1">Uncharacterized protein</fullName>
    </submittedName>
</protein>
<gene>
    <name evidence="1" type="ORF">WKI58_36600</name>
</gene>
<comment type="caution">
    <text evidence="1">The sequence shown here is derived from an EMBL/GenBank/DDBJ whole genome shotgun (WGS) entry which is preliminary data.</text>
</comment>
<organism evidence="1 2">
    <name type="scientific">Streptomyces pratisoli</name>
    <dbReference type="NCBI Taxonomy" id="3139917"/>
    <lineage>
        <taxon>Bacteria</taxon>
        <taxon>Bacillati</taxon>
        <taxon>Actinomycetota</taxon>
        <taxon>Actinomycetes</taxon>
        <taxon>Kitasatosporales</taxon>
        <taxon>Streptomycetaceae</taxon>
        <taxon>Streptomyces</taxon>
    </lineage>
</organism>
<dbReference type="EMBL" id="JBBKAI010000002">
    <property type="protein sequence ID" value="MEJ8661962.1"/>
    <property type="molecule type" value="Genomic_DNA"/>
</dbReference>
<evidence type="ECO:0000313" key="2">
    <source>
        <dbReference type="Proteomes" id="UP001375539"/>
    </source>
</evidence>
<reference evidence="1" key="1">
    <citation type="submission" date="2024-03" db="EMBL/GenBank/DDBJ databases">
        <title>Novel Streptomyces species of biotechnological and ecological value are a feature of Machair soil.</title>
        <authorList>
            <person name="Prole J.R."/>
            <person name="Goodfellow M."/>
            <person name="Allenby N."/>
            <person name="Ward A.C."/>
        </authorList>
    </citation>
    <scope>NUCLEOTIDE SEQUENCE</scope>
    <source>
        <strain evidence="1">MS1.AVA.4</strain>
    </source>
</reference>
<proteinExistence type="predicted"/>
<name>A0ACC6QTZ6_9ACTN</name>
<dbReference type="Proteomes" id="UP001375539">
    <property type="component" value="Unassembled WGS sequence"/>
</dbReference>
<keyword evidence="2" id="KW-1185">Reference proteome</keyword>